<dbReference type="GO" id="GO:0005886">
    <property type="term" value="C:plasma membrane"/>
    <property type="evidence" value="ECO:0007669"/>
    <property type="project" value="UniProtKB-SubCell"/>
</dbReference>
<evidence type="ECO:0000313" key="3">
    <source>
        <dbReference type="Proteomes" id="UP000031760"/>
    </source>
</evidence>
<organism evidence="2 3">
    <name type="scientific">Nonlabens marinus S1-08</name>
    <dbReference type="NCBI Taxonomy" id="1454201"/>
    <lineage>
        <taxon>Bacteria</taxon>
        <taxon>Pseudomonadati</taxon>
        <taxon>Bacteroidota</taxon>
        <taxon>Flavobacteriia</taxon>
        <taxon>Flavobacteriales</taxon>
        <taxon>Flavobacteriaceae</taxon>
        <taxon>Nonlabens</taxon>
    </lineage>
</organism>
<dbReference type="Proteomes" id="UP000031760">
    <property type="component" value="Chromosome"/>
</dbReference>
<dbReference type="Pfam" id="PF01809">
    <property type="entry name" value="YidD"/>
    <property type="match status" value="1"/>
</dbReference>
<keyword evidence="1" id="KW-1003">Cell membrane</keyword>
<dbReference type="SMART" id="SM01234">
    <property type="entry name" value="Haemolytic"/>
    <property type="match status" value="1"/>
</dbReference>
<dbReference type="HAMAP" id="MF_00386">
    <property type="entry name" value="UPF0161_YidD"/>
    <property type="match status" value="1"/>
</dbReference>
<dbReference type="PANTHER" id="PTHR33383">
    <property type="entry name" value="MEMBRANE PROTEIN INSERTION EFFICIENCY FACTOR-RELATED"/>
    <property type="match status" value="1"/>
</dbReference>
<evidence type="ECO:0000313" key="2">
    <source>
        <dbReference type="EMBL" id="BAO55538.1"/>
    </source>
</evidence>
<gene>
    <name evidence="2" type="ORF">NMS_1529</name>
</gene>
<dbReference type="HOGENOM" id="CLU_144811_6_1_10"/>
<proteinExistence type="inferred from homology"/>
<dbReference type="OrthoDB" id="9801753at2"/>
<comment type="subcellular location">
    <subcellularLocation>
        <location evidence="1">Cell membrane</location>
        <topology evidence="1">Peripheral membrane protein</topology>
        <orientation evidence="1">Cytoplasmic side</orientation>
    </subcellularLocation>
</comment>
<dbReference type="RefSeq" id="WP_084217744.1">
    <property type="nucleotide sequence ID" value="NZ_AP014548.1"/>
</dbReference>
<keyword evidence="3" id="KW-1185">Reference proteome</keyword>
<comment type="function">
    <text evidence="1">Could be involved in insertion of integral membrane proteins into the membrane.</text>
</comment>
<name>W8VVK8_9FLAO</name>
<dbReference type="KEGG" id="nmf:NMS_1529"/>
<dbReference type="NCBIfam" id="TIGR00278">
    <property type="entry name" value="membrane protein insertion efficiency factor YidD"/>
    <property type="match status" value="1"/>
</dbReference>
<reference evidence="2 3" key="1">
    <citation type="journal article" date="2014" name="Proc. Natl. Acad. Sci. U.S.A.">
        <title>Functional characterization of flavobacteria rhodopsins reveals a unique class of light-driven chloride pump in bacteria.</title>
        <authorList>
            <person name="Yoshizawa S."/>
            <person name="Kumagai Y."/>
            <person name="Kim H."/>
            <person name="Ogura Y."/>
            <person name="Hayashi T."/>
            <person name="Iwasaki W."/>
            <person name="DeLong E.F."/>
            <person name="Kogure K."/>
        </authorList>
    </citation>
    <scope>NUCLEOTIDE SEQUENCE [LARGE SCALE GENOMIC DNA]</scope>
    <source>
        <strain evidence="2 3">S1-08</strain>
    </source>
</reference>
<keyword evidence="1" id="KW-0472">Membrane</keyword>
<sequence>MKTSWAAYPLIWLVRFYQTGISPFLPATCRYQPTCSHYTLEALKKYGFFKGGWLGLKRIASCHPWGGKGYDPVP</sequence>
<dbReference type="InterPro" id="IPR002696">
    <property type="entry name" value="Membr_insert_effic_factor_YidD"/>
</dbReference>
<comment type="similarity">
    <text evidence="1">Belongs to the UPF0161 family.</text>
</comment>
<accession>W8VVK8</accession>
<protein>
    <recommendedName>
        <fullName evidence="1">Putative membrane protein insertion efficiency factor</fullName>
    </recommendedName>
</protein>
<evidence type="ECO:0000256" key="1">
    <source>
        <dbReference type="HAMAP-Rule" id="MF_00386"/>
    </source>
</evidence>
<dbReference type="AlphaFoldDB" id="W8VVK8"/>
<dbReference type="STRING" id="1454201.NMS_1529"/>
<dbReference type="EMBL" id="AP014548">
    <property type="protein sequence ID" value="BAO55538.1"/>
    <property type="molecule type" value="Genomic_DNA"/>
</dbReference>
<dbReference type="PANTHER" id="PTHR33383:SF1">
    <property type="entry name" value="MEMBRANE PROTEIN INSERTION EFFICIENCY FACTOR-RELATED"/>
    <property type="match status" value="1"/>
</dbReference>